<evidence type="ECO:0008006" key="3">
    <source>
        <dbReference type="Google" id="ProtNLM"/>
    </source>
</evidence>
<dbReference type="RefSeq" id="YP_010110291.1">
    <property type="nucleotide sequence ID" value="NC_055869.1"/>
</dbReference>
<protein>
    <recommendedName>
        <fullName evidence="3">DUF4376 domain-containing protein</fullName>
    </recommendedName>
</protein>
<organism evidence="1 2">
    <name type="scientific">uncultured phage cr55_1</name>
    <dbReference type="NCBI Taxonomy" id="2772060"/>
    <lineage>
        <taxon>Viruses</taxon>
        <taxon>Duplodnaviria</taxon>
        <taxon>Heunggongvirae</taxon>
        <taxon>Uroviricota</taxon>
        <taxon>Caudoviricetes</taxon>
        <taxon>Crassvirales</taxon>
        <taxon>Suoliviridae</taxon>
        <taxon>Boorivirinae</taxon>
        <taxon>Culoivirus</taxon>
        <taxon>Culoivirus intestinalis</taxon>
    </lineage>
</organism>
<reference evidence="1 2" key="1">
    <citation type="submission" date="2020-07" db="EMBL/GenBank/DDBJ databases">
        <title>Taxonomic proposal: Crassvirales, a new order of highly abundant and diverse bacterial viruses.</title>
        <authorList>
            <person name="Shkoporov A.N."/>
            <person name="Stockdale S.R."/>
            <person name="Guerin E."/>
            <person name="Ross R.P."/>
            <person name="Hill C."/>
        </authorList>
    </citation>
    <scope>NUCLEOTIDE SEQUENCE [LARGE SCALE GENOMIC DNA]</scope>
</reference>
<dbReference type="GeneID" id="65128588"/>
<accession>A0A7M1RUQ2</accession>
<dbReference type="EMBL" id="MT774376">
    <property type="protein sequence ID" value="QOR58133.1"/>
    <property type="molecule type" value="Genomic_DNA"/>
</dbReference>
<dbReference type="KEGG" id="vg:65128588"/>
<keyword evidence="2" id="KW-1185">Reference proteome</keyword>
<evidence type="ECO:0000313" key="2">
    <source>
        <dbReference type="Proteomes" id="UP000594086"/>
    </source>
</evidence>
<proteinExistence type="predicted"/>
<name>A0A7M1RUQ2_9CAUD</name>
<sequence length="179" mass="19969">MDKSVILASQCGASLGKYILTIEKNSVDPNYSRKVQNNELRTSQQINLYSIKPIKVKMAQEVESAEGTKFVEYNGDSKLRLQISGINDIADIIPKPNAESVKNAITRFESTGEITIFIDYPQLTKEIVALNMESRAKLTAFVNEQMRFIKTFETANETEIAACKTAMAAEGIEINNYFG</sequence>
<evidence type="ECO:0000313" key="1">
    <source>
        <dbReference type="EMBL" id="QOR58133.1"/>
    </source>
</evidence>
<dbReference type="Proteomes" id="UP000594086">
    <property type="component" value="Segment"/>
</dbReference>